<evidence type="ECO:0000313" key="10">
    <source>
        <dbReference type="EMBL" id="CUS51614.1"/>
    </source>
</evidence>
<evidence type="ECO:0000256" key="4">
    <source>
        <dbReference type="ARBA" id="ARBA00022571"/>
    </source>
</evidence>
<keyword evidence="7 10" id="KW-0378">Hydrolase</keyword>
<dbReference type="PANTHER" id="PTHR43808:SF31">
    <property type="entry name" value="N-ACETYL-L-CITRULLINE DEACETYLASE"/>
    <property type="match status" value="1"/>
</dbReference>
<evidence type="ECO:0000256" key="3">
    <source>
        <dbReference type="ARBA" id="ARBA00022490"/>
    </source>
</evidence>
<sequence length="384" mass="41868">MLTDLVAFDTTSRHSNLELIDYVQQYLRRYGVDSELVFDETRSKANLYATIGTTDSPGVMLSGHTDVVPVDGQDWHTDPFSLVSRDGCFYARGSADMKGFIACVLAQVPEMTRRSLRTSAHIALSYDEEVGCLGVRRLIELMTTLPVRPMMAVIGEPTGMQVVRAHKGKQAFRVTVRGRSSHSAYPTEGVNAVDTASGLVAYIRQLQQNIRVHGPFDDAYTVPNTTLHVGTIHGGTALNIVPEKCVLEFEIRHLPEQDVDRLVADIRGHIATVLEPPMQAVDPDTGIEIEVLTSYPGLSTQTDAAVVGLVQSLLDDTDSTQKISFGSEAGIFTGELGIPAVVCGPGSIQQAHRADEYVSEEQLDRCMRFISKLTDSLVDGIAFS</sequence>
<dbReference type="GO" id="GO:0006526">
    <property type="term" value="P:L-arginine biosynthetic process"/>
    <property type="evidence" value="ECO:0007669"/>
    <property type="project" value="UniProtKB-KW"/>
</dbReference>
<keyword evidence="6" id="KW-0479">Metal-binding</keyword>
<keyword evidence="5" id="KW-0028">Amino-acid biosynthesis</keyword>
<keyword evidence="3" id="KW-0963">Cytoplasm</keyword>
<dbReference type="GO" id="GO:0008777">
    <property type="term" value="F:acetylornithine deacetylase activity"/>
    <property type="evidence" value="ECO:0007669"/>
    <property type="project" value="UniProtKB-EC"/>
</dbReference>
<dbReference type="SUPFAM" id="SSF53187">
    <property type="entry name" value="Zn-dependent exopeptidases"/>
    <property type="match status" value="1"/>
</dbReference>
<dbReference type="GO" id="GO:0046872">
    <property type="term" value="F:metal ion binding"/>
    <property type="evidence" value="ECO:0007669"/>
    <property type="project" value="UniProtKB-KW"/>
</dbReference>
<dbReference type="InterPro" id="IPR050072">
    <property type="entry name" value="Peptidase_M20A"/>
</dbReference>
<feature type="domain" description="Peptidase M20 dimerisation" evidence="9">
    <location>
        <begin position="165"/>
        <end position="274"/>
    </location>
</feature>
<reference evidence="10" key="1">
    <citation type="submission" date="2015-10" db="EMBL/GenBank/DDBJ databases">
        <authorList>
            <person name="Gilbert D.G."/>
        </authorList>
    </citation>
    <scope>NUCLEOTIDE SEQUENCE</scope>
</reference>
<dbReference type="NCBIfam" id="NF005710">
    <property type="entry name" value="PRK07522.1"/>
    <property type="match status" value="1"/>
</dbReference>
<evidence type="ECO:0000256" key="2">
    <source>
        <dbReference type="ARBA" id="ARBA00005691"/>
    </source>
</evidence>
<evidence type="ECO:0000259" key="9">
    <source>
        <dbReference type="Pfam" id="PF07687"/>
    </source>
</evidence>
<dbReference type="InterPro" id="IPR036264">
    <property type="entry name" value="Bact_exopeptidase_dim_dom"/>
</dbReference>
<evidence type="ECO:0000256" key="7">
    <source>
        <dbReference type="ARBA" id="ARBA00022801"/>
    </source>
</evidence>
<evidence type="ECO:0000256" key="1">
    <source>
        <dbReference type="ARBA" id="ARBA00001947"/>
    </source>
</evidence>
<protein>
    <submittedName>
        <fullName evidence="10">Acetylornithine deacetylase</fullName>
        <ecNumber evidence="10">3.5.1.16</ecNumber>
    </submittedName>
</protein>
<evidence type="ECO:0000256" key="8">
    <source>
        <dbReference type="ARBA" id="ARBA00022833"/>
    </source>
</evidence>
<dbReference type="PROSITE" id="PS00758">
    <property type="entry name" value="ARGE_DAPE_CPG2_1"/>
    <property type="match status" value="1"/>
</dbReference>
<evidence type="ECO:0000256" key="6">
    <source>
        <dbReference type="ARBA" id="ARBA00022723"/>
    </source>
</evidence>
<comment type="similarity">
    <text evidence="2">Belongs to the peptidase M20A family. ArgE subfamily.</text>
</comment>
<dbReference type="InterPro" id="IPR010169">
    <property type="entry name" value="AcOrn-deacetyl"/>
</dbReference>
<dbReference type="Pfam" id="PF07687">
    <property type="entry name" value="M20_dimer"/>
    <property type="match status" value="1"/>
</dbReference>
<proteinExistence type="inferred from homology"/>
<dbReference type="NCBIfam" id="TIGR01892">
    <property type="entry name" value="AcOrn-deacetyl"/>
    <property type="match status" value="1"/>
</dbReference>
<dbReference type="EC" id="3.5.1.16" evidence="10"/>
<dbReference type="SUPFAM" id="SSF55031">
    <property type="entry name" value="Bacterial exopeptidase dimerisation domain"/>
    <property type="match status" value="1"/>
</dbReference>
<dbReference type="CDD" id="cd03894">
    <property type="entry name" value="M20_ArgE"/>
    <property type="match status" value="1"/>
</dbReference>
<gene>
    <name evidence="10" type="ORF">MGWOODY_XGa2380</name>
</gene>
<comment type="cofactor">
    <cofactor evidence="1">
        <name>Zn(2+)</name>
        <dbReference type="ChEBI" id="CHEBI:29105"/>
    </cofactor>
</comment>
<dbReference type="Pfam" id="PF01546">
    <property type="entry name" value="Peptidase_M20"/>
    <property type="match status" value="1"/>
</dbReference>
<dbReference type="PANTHER" id="PTHR43808">
    <property type="entry name" value="ACETYLORNITHINE DEACETYLASE"/>
    <property type="match status" value="1"/>
</dbReference>
<accession>A0A160TS24</accession>
<dbReference type="Gene3D" id="3.30.70.360">
    <property type="match status" value="1"/>
</dbReference>
<keyword evidence="4" id="KW-0055">Arginine biosynthesis</keyword>
<dbReference type="InterPro" id="IPR001261">
    <property type="entry name" value="ArgE/DapE_CS"/>
</dbReference>
<dbReference type="AlphaFoldDB" id="A0A160TS24"/>
<name>A0A160TS24_9ZZZZ</name>
<evidence type="ECO:0000256" key="5">
    <source>
        <dbReference type="ARBA" id="ARBA00022605"/>
    </source>
</evidence>
<dbReference type="Gene3D" id="3.40.630.10">
    <property type="entry name" value="Zn peptidases"/>
    <property type="match status" value="1"/>
</dbReference>
<keyword evidence="8" id="KW-0862">Zinc</keyword>
<dbReference type="InterPro" id="IPR011650">
    <property type="entry name" value="Peptidase_M20_dimer"/>
</dbReference>
<dbReference type="InterPro" id="IPR002933">
    <property type="entry name" value="Peptidase_M20"/>
</dbReference>
<dbReference type="EMBL" id="CZRL01000064">
    <property type="protein sequence ID" value="CUS51614.1"/>
    <property type="molecule type" value="Genomic_DNA"/>
</dbReference>
<organism evidence="10">
    <name type="scientific">hydrothermal vent metagenome</name>
    <dbReference type="NCBI Taxonomy" id="652676"/>
    <lineage>
        <taxon>unclassified sequences</taxon>
        <taxon>metagenomes</taxon>
        <taxon>ecological metagenomes</taxon>
    </lineage>
</organism>